<dbReference type="EMBL" id="DS268203">
    <property type="protein sequence ID" value="KMU81554.1"/>
    <property type="molecule type" value="Genomic_DNA"/>
</dbReference>
<dbReference type="OrthoDB" id="4202165at2759"/>
<name>A0A0J8R937_COCIT</name>
<evidence type="ECO:0000313" key="2">
    <source>
        <dbReference type="Proteomes" id="UP000054559"/>
    </source>
</evidence>
<accession>A0A0J8R937</accession>
<sequence>MLNPFAALGLVEKALNKKDIPLVEYGEIFHLRRLVYPAVIMTFEWAIPDSQLPLASETLLEHGIPLGGVLESRAKAYGEREMIGVMHHYAAMRIHLIPLSYTLLSLDDCVRVPSAVNLQQSSLVPNPQRYLLSKIKKLLSLPLGMQRHPICSDIAQFLSRYVFPKLPDNIEDEESESEEHFQQRVQEALAVVRGWEWRAGDEKYIHLVELLIQDGRCSETLRED</sequence>
<organism evidence="1 2">
    <name type="scientific">Coccidioides immitis RMSCC 3703</name>
    <dbReference type="NCBI Taxonomy" id="454286"/>
    <lineage>
        <taxon>Eukaryota</taxon>
        <taxon>Fungi</taxon>
        <taxon>Dikarya</taxon>
        <taxon>Ascomycota</taxon>
        <taxon>Pezizomycotina</taxon>
        <taxon>Eurotiomycetes</taxon>
        <taxon>Eurotiomycetidae</taxon>
        <taxon>Onygenales</taxon>
        <taxon>Onygenaceae</taxon>
        <taxon>Coccidioides</taxon>
    </lineage>
</organism>
<gene>
    <name evidence="1" type="ORF">CISG_09116</name>
</gene>
<dbReference type="Proteomes" id="UP000054559">
    <property type="component" value="Unassembled WGS sequence"/>
</dbReference>
<dbReference type="AlphaFoldDB" id="A0A0J8R937"/>
<evidence type="ECO:0000313" key="1">
    <source>
        <dbReference type="EMBL" id="KMU81554.1"/>
    </source>
</evidence>
<reference evidence="2" key="1">
    <citation type="journal article" date="2010" name="Genome Res.">
        <title>Population genomic sequencing of Coccidioides fungi reveals recent hybridization and transposon control.</title>
        <authorList>
            <person name="Neafsey D.E."/>
            <person name="Barker B.M."/>
            <person name="Sharpton T.J."/>
            <person name="Stajich J.E."/>
            <person name="Park D.J."/>
            <person name="Whiston E."/>
            <person name="Hung C.-Y."/>
            <person name="McMahan C."/>
            <person name="White J."/>
            <person name="Sykes S."/>
            <person name="Heiman D."/>
            <person name="Young S."/>
            <person name="Zeng Q."/>
            <person name="Abouelleil A."/>
            <person name="Aftuck L."/>
            <person name="Bessette D."/>
            <person name="Brown A."/>
            <person name="FitzGerald M."/>
            <person name="Lui A."/>
            <person name="Macdonald J.P."/>
            <person name="Priest M."/>
            <person name="Orbach M.J."/>
            <person name="Galgiani J.N."/>
            <person name="Kirkland T.N."/>
            <person name="Cole G.T."/>
            <person name="Birren B.W."/>
            <person name="Henn M.R."/>
            <person name="Taylor J.W."/>
            <person name="Rounsley S.D."/>
        </authorList>
    </citation>
    <scope>NUCLEOTIDE SEQUENCE [LARGE SCALE GENOMIC DNA]</scope>
    <source>
        <strain evidence="2">RMSCC 3703</strain>
    </source>
</reference>
<protein>
    <submittedName>
        <fullName evidence="1">Uncharacterized protein</fullName>
    </submittedName>
</protein>
<proteinExistence type="predicted"/>